<evidence type="ECO:0000256" key="1">
    <source>
        <dbReference type="SAM" id="MobiDB-lite"/>
    </source>
</evidence>
<protein>
    <submittedName>
        <fullName evidence="2">Uncharacterized protein</fullName>
    </submittedName>
</protein>
<evidence type="ECO:0000313" key="2">
    <source>
        <dbReference type="EMBL" id="KAK3778148.1"/>
    </source>
</evidence>
<keyword evidence="3" id="KW-1185">Reference proteome</keyword>
<reference evidence="2" key="1">
    <citation type="journal article" date="2023" name="G3 (Bethesda)">
        <title>A reference genome for the long-term kleptoplast-retaining sea slug Elysia crispata morphotype clarki.</title>
        <authorList>
            <person name="Eastman K.E."/>
            <person name="Pendleton A.L."/>
            <person name="Shaikh M.A."/>
            <person name="Suttiyut T."/>
            <person name="Ogas R."/>
            <person name="Tomko P."/>
            <person name="Gavelis G."/>
            <person name="Widhalm J.R."/>
            <person name="Wisecaver J.H."/>
        </authorList>
    </citation>
    <scope>NUCLEOTIDE SEQUENCE</scope>
    <source>
        <strain evidence="2">ECLA1</strain>
    </source>
</reference>
<dbReference type="Proteomes" id="UP001283361">
    <property type="component" value="Unassembled WGS sequence"/>
</dbReference>
<sequence>MATRRRPPRGSLRLSPTPPLTHGGNYEPLRDMATTSRPEQNPRLAGRERKTTIRTTTNMTKIEIITCHHDLAPDASPGRDTVVPQNRAPGMRTLIFERSLESISSLDPATPEFIPGVPYRQKFQEAAPESRFRGQTSYADAARFPPLDIYMPAPTTSRTSVSPQLPCD</sequence>
<proteinExistence type="predicted"/>
<accession>A0AAE0ZYR1</accession>
<dbReference type="EMBL" id="JAWDGP010003008">
    <property type="protein sequence ID" value="KAK3778148.1"/>
    <property type="molecule type" value="Genomic_DNA"/>
</dbReference>
<dbReference type="AlphaFoldDB" id="A0AAE0ZYR1"/>
<organism evidence="2 3">
    <name type="scientific">Elysia crispata</name>
    <name type="common">lettuce slug</name>
    <dbReference type="NCBI Taxonomy" id="231223"/>
    <lineage>
        <taxon>Eukaryota</taxon>
        <taxon>Metazoa</taxon>
        <taxon>Spiralia</taxon>
        <taxon>Lophotrochozoa</taxon>
        <taxon>Mollusca</taxon>
        <taxon>Gastropoda</taxon>
        <taxon>Heterobranchia</taxon>
        <taxon>Euthyneura</taxon>
        <taxon>Panpulmonata</taxon>
        <taxon>Sacoglossa</taxon>
        <taxon>Placobranchoidea</taxon>
        <taxon>Plakobranchidae</taxon>
        <taxon>Elysia</taxon>
    </lineage>
</organism>
<gene>
    <name evidence="2" type="ORF">RRG08_064319</name>
</gene>
<feature type="region of interest" description="Disordered" evidence="1">
    <location>
        <begin position="1"/>
        <end position="49"/>
    </location>
</feature>
<comment type="caution">
    <text evidence="2">The sequence shown here is derived from an EMBL/GenBank/DDBJ whole genome shotgun (WGS) entry which is preliminary data.</text>
</comment>
<name>A0AAE0ZYR1_9GAST</name>
<feature type="compositionally biased region" description="Polar residues" evidence="1">
    <location>
        <begin position="154"/>
        <end position="168"/>
    </location>
</feature>
<feature type="region of interest" description="Disordered" evidence="1">
    <location>
        <begin position="149"/>
        <end position="168"/>
    </location>
</feature>
<evidence type="ECO:0000313" key="3">
    <source>
        <dbReference type="Proteomes" id="UP001283361"/>
    </source>
</evidence>